<evidence type="ECO:0000256" key="7">
    <source>
        <dbReference type="HAMAP-Rule" id="MF_00372"/>
    </source>
</evidence>
<feature type="binding site" evidence="7">
    <location>
        <position position="142"/>
    </location>
    <ligand>
        <name>N-formimidoyl-L-glutamate</name>
        <dbReference type="ChEBI" id="CHEBI:58928"/>
    </ligand>
</feature>
<dbReference type="RefSeq" id="WP_087035352.1">
    <property type="nucleotide sequence ID" value="NZ_CP021377.1"/>
</dbReference>
<dbReference type="KEGG" id="opf:CBP31_05725"/>
<feature type="binding site" evidence="7">
    <location>
        <position position="240"/>
    </location>
    <ligand>
        <name>Fe(3+)</name>
        <dbReference type="ChEBI" id="CHEBI:29034"/>
    </ligand>
</feature>
<feature type="binding site" evidence="7">
    <location>
        <position position="320"/>
    </location>
    <ligand>
        <name>4-imidazolone-5-propanoate</name>
        <dbReference type="ChEBI" id="CHEBI:77893"/>
    </ligand>
</feature>
<dbReference type="GO" id="GO:0050480">
    <property type="term" value="F:imidazolonepropionase activity"/>
    <property type="evidence" value="ECO:0007669"/>
    <property type="project" value="UniProtKB-UniRule"/>
</dbReference>
<dbReference type="OrthoDB" id="9776455at2"/>
<dbReference type="GO" id="GO:0019556">
    <property type="term" value="P:L-histidine catabolic process to glutamate and formamide"/>
    <property type="evidence" value="ECO:0007669"/>
    <property type="project" value="UniProtKB-UniRule"/>
</dbReference>
<keyword evidence="7" id="KW-0963">Cytoplasm</keyword>
<proteinExistence type="inferred from homology"/>
<dbReference type="GO" id="GO:0005737">
    <property type="term" value="C:cytoplasm"/>
    <property type="evidence" value="ECO:0007669"/>
    <property type="project" value="UniProtKB-SubCell"/>
</dbReference>
<feature type="binding site" evidence="7">
    <location>
        <position position="72"/>
    </location>
    <ligand>
        <name>Zn(2+)</name>
        <dbReference type="ChEBI" id="CHEBI:29105"/>
    </ligand>
</feature>
<comment type="similarity">
    <text evidence="7">Belongs to the metallo-dependent hydrolases superfamily. HutI family.</text>
</comment>
<dbReference type="NCBIfam" id="TIGR01224">
    <property type="entry name" value="hutI"/>
    <property type="match status" value="1"/>
</dbReference>
<gene>
    <name evidence="7" type="primary">hutI</name>
    <name evidence="9" type="ORF">CBP31_05725</name>
</gene>
<dbReference type="EC" id="3.5.2.7" evidence="1 7"/>
<evidence type="ECO:0000259" key="8">
    <source>
        <dbReference type="Pfam" id="PF01979"/>
    </source>
</evidence>
<dbReference type="GO" id="GO:0008270">
    <property type="term" value="F:zinc ion binding"/>
    <property type="evidence" value="ECO:0007669"/>
    <property type="project" value="UniProtKB-UniRule"/>
</dbReference>
<comment type="pathway">
    <text evidence="7">Amino-acid degradation; L-histidine degradation into L-glutamate; N-formimidoyl-L-glutamate from L-histidine: step 3/3.</text>
</comment>
<dbReference type="CDD" id="cd01296">
    <property type="entry name" value="Imidazolone-5PH"/>
    <property type="match status" value="1"/>
</dbReference>
<evidence type="ECO:0000256" key="4">
    <source>
        <dbReference type="ARBA" id="ARBA00022808"/>
    </source>
</evidence>
<organism evidence="9 10">
    <name type="scientific">Oceanisphaera profunda</name>
    <dbReference type="NCBI Taxonomy" id="1416627"/>
    <lineage>
        <taxon>Bacteria</taxon>
        <taxon>Pseudomonadati</taxon>
        <taxon>Pseudomonadota</taxon>
        <taxon>Gammaproteobacteria</taxon>
        <taxon>Aeromonadales</taxon>
        <taxon>Aeromonadaceae</taxon>
        <taxon>Oceanisphaera</taxon>
    </lineage>
</organism>
<keyword evidence="10" id="KW-1185">Reference proteome</keyword>
<feature type="binding site" evidence="7">
    <location>
        <position position="240"/>
    </location>
    <ligand>
        <name>Zn(2+)</name>
        <dbReference type="ChEBI" id="CHEBI:29105"/>
    </ligand>
</feature>
<comment type="function">
    <text evidence="7">Catalyzes the hydrolytic cleavage of the carbon-nitrogen bond in imidazolone-5-propanoate to yield N-formimidoyl-L-glutamate. It is the third step in the universal histidine degradation pathway.</text>
</comment>
<dbReference type="Gene3D" id="3.20.20.140">
    <property type="entry name" value="Metal-dependent hydrolases"/>
    <property type="match status" value="1"/>
</dbReference>
<dbReference type="InterPro" id="IPR005920">
    <property type="entry name" value="HutI"/>
</dbReference>
<dbReference type="SUPFAM" id="SSF51338">
    <property type="entry name" value="Composite domain of metallo-dependent hydrolases"/>
    <property type="match status" value="2"/>
</dbReference>
<evidence type="ECO:0000313" key="9">
    <source>
        <dbReference type="EMBL" id="ART82187.1"/>
    </source>
</evidence>
<feature type="binding site" evidence="7">
    <location>
        <position position="175"/>
    </location>
    <ligand>
        <name>4-imidazolone-5-propanoate</name>
        <dbReference type="ChEBI" id="CHEBI:77893"/>
    </ligand>
</feature>
<sequence>MASHVQNCRIWRDVVVFDGLQTLKGPQAVIIEGETIVEILPMEKLGGTHYNDYQNMGSGGVITPGLVDCHTHLVFGGHRAEEFEARLEGVSYEEIARRGGGILSTVNATRQASEEDLIESALPRLDAMIADGVCTVEIKSGYGLSVEHEMKMLRVARRLGELRPVRIVTTLLGAHALPPEFSGNSDGYIDLVCREMIPEAARQGLADAVDVFCEKIAFSVAQCERVFEAAKAHGLPVKTHSEQLSNLGGTASAARHGALSADHIEYLDATGIEAMRQAGTVAVILPGAFHTLRETQQPPIEALRQAGVPMAVATDANPGTSPLYQPTLMLNLACTLFRMTPTEALAGMTAHGARALGLTHTGRLAAGLSADLCYWNIETPAELAYAVQSGRLIQRLFRGELTHEH</sequence>
<evidence type="ECO:0000256" key="3">
    <source>
        <dbReference type="ARBA" id="ARBA00022801"/>
    </source>
</evidence>
<feature type="binding site" evidence="7">
    <location>
        <position position="317"/>
    </location>
    <ligand>
        <name>N-formimidoyl-L-glutamate</name>
        <dbReference type="ChEBI" id="CHEBI:58928"/>
    </ligand>
</feature>
<dbReference type="GO" id="GO:0019557">
    <property type="term" value="P:L-histidine catabolic process to glutamate and formate"/>
    <property type="evidence" value="ECO:0007669"/>
    <property type="project" value="UniProtKB-UniPathway"/>
</dbReference>
<dbReference type="Pfam" id="PF01979">
    <property type="entry name" value="Amidohydro_1"/>
    <property type="match status" value="1"/>
</dbReference>
<comment type="subcellular location">
    <subcellularLocation>
        <location evidence="7">Cytoplasm</location>
    </subcellularLocation>
</comment>
<keyword evidence="2 7" id="KW-0479">Metal-binding</keyword>
<dbReference type="InterPro" id="IPR032466">
    <property type="entry name" value="Metal_Hydrolase"/>
</dbReference>
<keyword evidence="4 7" id="KW-0369">Histidine metabolism</keyword>
<feature type="binding site" evidence="7">
    <location>
        <position position="243"/>
    </location>
    <ligand>
        <name>4-imidazolone-5-propanoate</name>
        <dbReference type="ChEBI" id="CHEBI:77893"/>
    </ligand>
</feature>
<keyword evidence="6 7" id="KW-0408">Iron</keyword>
<dbReference type="InterPro" id="IPR006680">
    <property type="entry name" value="Amidohydro-rel"/>
</dbReference>
<feature type="binding site" evidence="7">
    <location>
        <position position="70"/>
    </location>
    <ligand>
        <name>Zn(2+)</name>
        <dbReference type="ChEBI" id="CHEBI:29105"/>
    </ligand>
</feature>
<dbReference type="PANTHER" id="PTHR42752">
    <property type="entry name" value="IMIDAZOLONEPROPIONASE"/>
    <property type="match status" value="1"/>
</dbReference>
<keyword evidence="5 7" id="KW-0862">Zinc</keyword>
<accession>A0A1Y0D4Q4</accession>
<reference evidence="9 10" key="1">
    <citation type="journal article" date="2014" name="Int. J. Syst. Evol. Microbiol.">
        <title>Oceanisphaera profunda sp. nov., a marine bacterium isolated from deep-sea sediment, and emended description of the genus Oceanisphaera.</title>
        <authorList>
            <person name="Xu Z."/>
            <person name="Zhang X.Y."/>
            <person name="Su H.N."/>
            <person name="Yu Z.C."/>
            <person name="Liu C."/>
            <person name="Li H."/>
            <person name="Chen X.L."/>
            <person name="Song X.Y."/>
            <person name="Xie B.B."/>
            <person name="Qin Q.L."/>
            <person name="Zhou B.C."/>
            <person name="Shi M."/>
            <person name="Huang Y."/>
            <person name="Zhang Y.Z."/>
        </authorList>
    </citation>
    <scope>NUCLEOTIDE SEQUENCE [LARGE SCALE GENOMIC DNA]</scope>
    <source>
        <strain evidence="9 10">SM1222</strain>
    </source>
</reference>
<feature type="binding site" evidence="7">
    <location>
        <position position="315"/>
    </location>
    <ligand>
        <name>Zn(2+)</name>
        <dbReference type="ChEBI" id="CHEBI:29105"/>
    </ligand>
</feature>
<evidence type="ECO:0000256" key="5">
    <source>
        <dbReference type="ARBA" id="ARBA00022833"/>
    </source>
</evidence>
<feature type="binding site" evidence="7">
    <location>
        <position position="79"/>
    </location>
    <ligand>
        <name>4-imidazolone-5-propanoate</name>
        <dbReference type="ChEBI" id="CHEBI:77893"/>
    </ligand>
</feature>
<feature type="binding site" evidence="7">
    <location>
        <position position="319"/>
    </location>
    <ligand>
        <name>N-formimidoyl-L-glutamate</name>
        <dbReference type="ChEBI" id="CHEBI:58928"/>
    </ligand>
</feature>
<comment type="catalytic activity">
    <reaction evidence="7">
        <text>4-imidazolone-5-propanoate + H2O = N-formimidoyl-L-glutamate</text>
        <dbReference type="Rhea" id="RHEA:23660"/>
        <dbReference type="ChEBI" id="CHEBI:15377"/>
        <dbReference type="ChEBI" id="CHEBI:58928"/>
        <dbReference type="ChEBI" id="CHEBI:77893"/>
        <dbReference type="EC" id="3.5.2.7"/>
    </reaction>
</comment>
<evidence type="ECO:0000313" key="10">
    <source>
        <dbReference type="Proteomes" id="UP000243937"/>
    </source>
</evidence>
<name>A0A1Y0D4Q4_9GAMM</name>
<dbReference type="UniPathway" id="UPA00379">
    <property type="reaction ID" value="UER00551"/>
</dbReference>
<dbReference type="PANTHER" id="PTHR42752:SF1">
    <property type="entry name" value="IMIDAZOLONEPROPIONASE-RELATED"/>
    <property type="match status" value="1"/>
</dbReference>
<feature type="binding site" evidence="7">
    <location>
        <position position="72"/>
    </location>
    <ligand>
        <name>Fe(3+)</name>
        <dbReference type="ChEBI" id="CHEBI:29034"/>
    </ligand>
</feature>
<dbReference type="GO" id="GO:0005506">
    <property type="term" value="F:iron ion binding"/>
    <property type="evidence" value="ECO:0007669"/>
    <property type="project" value="UniProtKB-UniRule"/>
</dbReference>
<feature type="binding site" evidence="7">
    <location>
        <position position="142"/>
    </location>
    <ligand>
        <name>4-imidazolone-5-propanoate</name>
        <dbReference type="ChEBI" id="CHEBI:77893"/>
    </ligand>
</feature>
<feature type="binding site" evidence="7">
    <location>
        <position position="70"/>
    </location>
    <ligand>
        <name>Fe(3+)</name>
        <dbReference type="ChEBI" id="CHEBI:29034"/>
    </ligand>
</feature>
<dbReference type="AlphaFoldDB" id="A0A1Y0D4Q4"/>
<evidence type="ECO:0000256" key="6">
    <source>
        <dbReference type="ARBA" id="ARBA00023004"/>
    </source>
</evidence>
<comment type="cofactor">
    <cofactor evidence="7">
        <name>Zn(2+)</name>
        <dbReference type="ChEBI" id="CHEBI:29105"/>
    </cofactor>
    <cofactor evidence="7">
        <name>Fe(3+)</name>
        <dbReference type="ChEBI" id="CHEBI:29034"/>
    </cofactor>
    <text evidence="7">Binds 1 zinc or iron ion per subunit.</text>
</comment>
<dbReference type="FunFam" id="3.20.20.140:FF:000007">
    <property type="entry name" value="Imidazolonepropionase"/>
    <property type="match status" value="1"/>
</dbReference>
<feature type="binding site" evidence="7">
    <location>
        <position position="315"/>
    </location>
    <ligand>
        <name>Fe(3+)</name>
        <dbReference type="ChEBI" id="CHEBI:29034"/>
    </ligand>
</feature>
<evidence type="ECO:0000256" key="2">
    <source>
        <dbReference type="ARBA" id="ARBA00022723"/>
    </source>
</evidence>
<dbReference type="InterPro" id="IPR011059">
    <property type="entry name" value="Metal-dep_hydrolase_composite"/>
</dbReference>
<dbReference type="Proteomes" id="UP000243937">
    <property type="component" value="Chromosome"/>
</dbReference>
<dbReference type="Gene3D" id="2.30.40.10">
    <property type="entry name" value="Urease, subunit C, domain 1"/>
    <property type="match status" value="1"/>
</dbReference>
<evidence type="ECO:0000256" key="1">
    <source>
        <dbReference type="ARBA" id="ARBA00012864"/>
    </source>
</evidence>
<feature type="domain" description="Amidohydrolase-related" evidence="8">
    <location>
        <begin position="61"/>
        <end position="380"/>
    </location>
</feature>
<dbReference type="EMBL" id="CP021377">
    <property type="protein sequence ID" value="ART82187.1"/>
    <property type="molecule type" value="Genomic_DNA"/>
</dbReference>
<keyword evidence="3 7" id="KW-0378">Hydrolase</keyword>
<dbReference type="HAMAP" id="MF_00372">
    <property type="entry name" value="HutI"/>
    <property type="match status" value="1"/>
</dbReference>
<protein>
    <recommendedName>
        <fullName evidence="1 7">Imidazolonepropionase</fullName>
        <ecNumber evidence="1 7">3.5.2.7</ecNumber>
    </recommendedName>
    <alternativeName>
        <fullName evidence="7">Imidazolone-5-propionate hydrolase</fullName>
    </alternativeName>
</protein>
<dbReference type="SUPFAM" id="SSF51556">
    <property type="entry name" value="Metallo-dependent hydrolases"/>
    <property type="match status" value="1"/>
</dbReference>